<protein>
    <submittedName>
        <fullName evidence="2">Uncharacterized protein</fullName>
    </submittedName>
</protein>
<keyword evidence="3" id="KW-1185">Reference proteome</keyword>
<dbReference type="RefSeq" id="WP_113948714.1">
    <property type="nucleotide sequence ID" value="NZ_QNQU01000007.1"/>
</dbReference>
<comment type="caution">
    <text evidence="2">The sequence shown here is derived from an EMBL/GenBank/DDBJ whole genome shotgun (WGS) entry which is preliminary data.</text>
</comment>
<dbReference type="OrthoDB" id="639802at2"/>
<keyword evidence="1" id="KW-1133">Transmembrane helix</keyword>
<accession>A0A366L3S2</accession>
<reference evidence="2 3" key="1">
    <citation type="submission" date="2018-07" db="EMBL/GenBank/DDBJ databases">
        <title>A draft genome of a endophytic bacteria, a new species of Pedobacter.</title>
        <authorList>
            <person name="Zhang Z.D."/>
            <person name="Chen Z.J."/>
        </authorList>
    </citation>
    <scope>NUCLEOTIDE SEQUENCE [LARGE SCALE GENOMIC DNA]</scope>
    <source>
        <strain evidence="2 3">RS10</strain>
    </source>
</reference>
<dbReference type="EMBL" id="QNQU01000007">
    <property type="protein sequence ID" value="RBQ07954.1"/>
    <property type="molecule type" value="Genomic_DNA"/>
</dbReference>
<keyword evidence="1" id="KW-0472">Membrane</keyword>
<feature type="transmembrane region" description="Helical" evidence="1">
    <location>
        <begin position="130"/>
        <end position="150"/>
    </location>
</feature>
<dbReference type="Proteomes" id="UP000252081">
    <property type="component" value="Unassembled WGS sequence"/>
</dbReference>
<keyword evidence="1" id="KW-0812">Transmembrane</keyword>
<gene>
    <name evidence="2" type="ORF">DRW42_10195</name>
</gene>
<evidence type="ECO:0000313" key="2">
    <source>
        <dbReference type="EMBL" id="RBQ07954.1"/>
    </source>
</evidence>
<organism evidence="2 3">
    <name type="scientific">Pedobacter miscanthi</name>
    <dbReference type="NCBI Taxonomy" id="2259170"/>
    <lineage>
        <taxon>Bacteria</taxon>
        <taxon>Pseudomonadati</taxon>
        <taxon>Bacteroidota</taxon>
        <taxon>Sphingobacteriia</taxon>
        <taxon>Sphingobacteriales</taxon>
        <taxon>Sphingobacteriaceae</taxon>
        <taxon>Pedobacter</taxon>
    </lineage>
</organism>
<name>A0A366L3S2_9SPHI</name>
<dbReference type="AlphaFoldDB" id="A0A366L3S2"/>
<proteinExistence type="predicted"/>
<evidence type="ECO:0000256" key="1">
    <source>
        <dbReference type="SAM" id="Phobius"/>
    </source>
</evidence>
<sequence length="432" mass="48058">MEPNSAPSNSQSAFDALDACCKAIMQKMGPVAIEDWRVSDYNRLSSQLGKQTKVYLSVNTLKRLFGQLKTPQRYFPQKATRDALSQFIGYRDWQEYELVNAAAQFGEVKPEKQHKVAEIEKNKSKSYRKYLYAGISALLLIILAGGFYIWKSTNGPTGIKLICENPFGNVPHTAVFKLKSKSVIKDRDGFKIDFMDEALQTPISGEKEVAKFFRNPGVVYATLLYHDKPVDTVSVYMQTKGWVANSGNDTSRAYPIAGLKPLNPKHIYVSKEQLDSAGLATNKPFLVGFSNIKPSHINGDNFVFNCRVFSEQSRPGTQCVETTIIILGEKHRHLLTLNRSNCVAFSQYKFSEKRVLGSEQFLGALAFDPINGGDIEIRVEHKKASVILNGKSVLTTSYVKSIGKVMGIKILFSGIGKAISPELKDLATGEIF</sequence>
<evidence type="ECO:0000313" key="3">
    <source>
        <dbReference type="Proteomes" id="UP000252081"/>
    </source>
</evidence>